<dbReference type="InterPro" id="IPR016718">
    <property type="entry name" value="rRNA_m1G-MeTrfase_A_prd"/>
</dbReference>
<accession>A0A6V8L9K4</accession>
<feature type="binding site" evidence="2">
    <location>
        <position position="185"/>
    </location>
    <ligand>
        <name>S-adenosyl-L-methionine</name>
        <dbReference type="ChEBI" id="CHEBI:59789"/>
    </ligand>
</feature>
<dbReference type="InterPro" id="IPR041698">
    <property type="entry name" value="Methyltransf_25"/>
</dbReference>
<evidence type="ECO:0000259" key="3">
    <source>
        <dbReference type="Pfam" id="PF13649"/>
    </source>
</evidence>
<comment type="caution">
    <text evidence="5">The sequence shown here is derived from an EMBL/GenBank/DDBJ whole genome shotgun (WGS) entry which is preliminary data.</text>
</comment>
<evidence type="ECO:0000313" key="6">
    <source>
        <dbReference type="Proteomes" id="UP000482960"/>
    </source>
</evidence>
<dbReference type="GO" id="GO:0008168">
    <property type="term" value="F:methyltransferase activity"/>
    <property type="evidence" value="ECO:0007669"/>
    <property type="project" value="InterPro"/>
</dbReference>
<feature type="binding site" evidence="1">
    <location>
        <position position="31"/>
    </location>
    <ligand>
        <name>Zn(2+)</name>
        <dbReference type="ChEBI" id="CHEBI:29105"/>
    </ligand>
</feature>
<dbReference type="SUPFAM" id="SSF53335">
    <property type="entry name" value="S-adenosyl-L-methionine-dependent methyltransferases"/>
    <property type="match status" value="1"/>
</dbReference>
<feature type="binding site" evidence="2">
    <location>
        <begin position="97"/>
        <end position="98"/>
    </location>
    <ligand>
        <name>S-adenosyl-L-methionine</name>
        <dbReference type="ChEBI" id="CHEBI:59789"/>
    </ligand>
</feature>
<keyword evidence="5" id="KW-0830">Ubiquinone</keyword>
<dbReference type="InterPro" id="IPR048647">
    <property type="entry name" value="RlmA_N"/>
</dbReference>
<feature type="domain" description="Methyltransferase" evidence="3">
    <location>
        <begin position="90"/>
        <end position="174"/>
    </location>
</feature>
<evidence type="ECO:0000313" key="5">
    <source>
        <dbReference type="EMBL" id="GFJ91249.1"/>
    </source>
</evidence>
<name>A0A6V8L9K4_9ACTN</name>
<keyword evidence="6" id="KW-1185">Reference proteome</keyword>
<dbReference type="Pfam" id="PF21302">
    <property type="entry name" value="Zn_ribbon_RlmA"/>
    <property type="match status" value="1"/>
</dbReference>
<reference evidence="5 6" key="2">
    <citation type="submission" date="2020-03" db="EMBL/GenBank/DDBJ databases">
        <authorList>
            <person name="Ichikawa N."/>
            <person name="Kimura A."/>
            <person name="Kitahashi Y."/>
            <person name="Uohara A."/>
        </authorList>
    </citation>
    <scope>NUCLEOTIDE SEQUENCE [LARGE SCALE GENOMIC DNA]</scope>
    <source>
        <strain evidence="5 6">NBRC 108638</strain>
    </source>
</reference>
<sequence length="269" mass="28126">MDLDVVSTLRCPLCREPLAAAAQALRCPRGHSFDLAKQGYVNLSPGRAPHSGDTPEMVAARAEFLAAGHYDFISSALDRVARTAYQSGLVVDAGAGTGRHLAAVLDALPGAHGLALDVSKPALRRAARAHPRAGAVLCDTWGRLPLADRAAGLLLNVFAPRNGAEFRRVLRPGGALLVVTPAADHLAELVDRLGLLHVDPDKADRVAASLGDHFALAEEHQLRRTLTLSGAAARTVVAMGPSAWHTAPVSLDGPVTVTASVRLGVYVVP</sequence>
<keyword evidence="1" id="KW-0862">Zinc</keyword>
<dbReference type="RefSeq" id="WP_173078386.1">
    <property type="nucleotide sequence ID" value="NZ_BAABJB010000010.1"/>
</dbReference>
<dbReference type="PIRSF" id="PIRSF018249">
    <property type="entry name" value="MyrA_prd"/>
    <property type="match status" value="1"/>
</dbReference>
<feature type="binding site" evidence="1">
    <location>
        <position position="27"/>
    </location>
    <ligand>
        <name>Zn(2+)</name>
        <dbReference type="ChEBI" id="CHEBI:29105"/>
    </ligand>
</feature>
<dbReference type="InterPro" id="IPR029063">
    <property type="entry name" value="SAM-dependent_MTases_sf"/>
</dbReference>
<protein>
    <submittedName>
        <fullName evidence="5">Ubiquinone biosynthesis protein</fullName>
    </submittedName>
</protein>
<dbReference type="GO" id="GO:0046872">
    <property type="term" value="F:metal ion binding"/>
    <property type="evidence" value="ECO:0007669"/>
    <property type="project" value="UniProtKB-KW"/>
</dbReference>
<evidence type="ECO:0000256" key="1">
    <source>
        <dbReference type="PIRSR" id="PIRSR018249-1"/>
    </source>
</evidence>
<keyword evidence="2" id="KW-0949">S-adenosyl-L-methionine</keyword>
<dbReference type="Gene3D" id="3.40.50.150">
    <property type="entry name" value="Vaccinia Virus protein VP39"/>
    <property type="match status" value="1"/>
</dbReference>
<feature type="binding site" evidence="2">
    <location>
        <position position="70"/>
    </location>
    <ligand>
        <name>S-adenosyl-L-methionine</name>
        <dbReference type="ChEBI" id="CHEBI:59789"/>
    </ligand>
</feature>
<organism evidence="5 6">
    <name type="scientific">Phytohabitans rumicis</name>
    <dbReference type="NCBI Taxonomy" id="1076125"/>
    <lineage>
        <taxon>Bacteria</taxon>
        <taxon>Bacillati</taxon>
        <taxon>Actinomycetota</taxon>
        <taxon>Actinomycetes</taxon>
        <taxon>Micromonosporales</taxon>
        <taxon>Micromonosporaceae</taxon>
    </lineage>
</organism>
<evidence type="ECO:0000259" key="4">
    <source>
        <dbReference type="Pfam" id="PF21302"/>
    </source>
</evidence>
<proteinExistence type="predicted"/>
<gene>
    <name evidence="5" type="ORF">Prum_048910</name>
</gene>
<evidence type="ECO:0000256" key="2">
    <source>
        <dbReference type="PIRSR" id="PIRSR018249-2"/>
    </source>
</evidence>
<keyword evidence="1" id="KW-0479">Metal-binding</keyword>
<feature type="domain" description="23S rRNA (guanine(745)-N(1))-methyltransferase N-terminal" evidence="4">
    <location>
        <begin position="10"/>
        <end position="48"/>
    </location>
</feature>
<dbReference type="AlphaFoldDB" id="A0A6V8L9K4"/>
<reference evidence="5 6" key="1">
    <citation type="submission" date="2020-03" db="EMBL/GenBank/DDBJ databases">
        <title>Whole genome shotgun sequence of Phytohabitans rumicis NBRC 108638.</title>
        <authorList>
            <person name="Komaki H."/>
            <person name="Tamura T."/>
        </authorList>
    </citation>
    <scope>NUCLEOTIDE SEQUENCE [LARGE SCALE GENOMIC DNA]</scope>
    <source>
        <strain evidence="5 6">NBRC 108638</strain>
    </source>
</reference>
<dbReference type="Proteomes" id="UP000482960">
    <property type="component" value="Unassembled WGS sequence"/>
</dbReference>
<feature type="binding site" evidence="1">
    <location>
        <position position="14"/>
    </location>
    <ligand>
        <name>Zn(2+)</name>
        <dbReference type="ChEBI" id="CHEBI:29105"/>
    </ligand>
</feature>
<dbReference type="EMBL" id="BLPG01000001">
    <property type="protein sequence ID" value="GFJ91249.1"/>
    <property type="molecule type" value="Genomic_DNA"/>
</dbReference>
<dbReference type="Pfam" id="PF13649">
    <property type="entry name" value="Methyltransf_25"/>
    <property type="match status" value="1"/>
</dbReference>
<feature type="binding site" evidence="1">
    <location>
        <position position="11"/>
    </location>
    <ligand>
        <name>Zn(2+)</name>
        <dbReference type="ChEBI" id="CHEBI:29105"/>
    </ligand>
</feature>